<evidence type="ECO:0000313" key="2">
    <source>
        <dbReference type="EMBL" id="GJT95876.1"/>
    </source>
</evidence>
<accession>A0ABQ5I825</accession>
<name>A0ABQ5I825_9ASTR</name>
<dbReference type="EMBL" id="BQNB010020431">
    <property type="protein sequence ID" value="GJT95876.1"/>
    <property type="molecule type" value="Genomic_DNA"/>
</dbReference>
<reference evidence="2" key="1">
    <citation type="journal article" date="2022" name="Int. J. Mol. Sci.">
        <title>Draft Genome of Tanacetum Coccineum: Genomic Comparison of Closely Related Tanacetum-Family Plants.</title>
        <authorList>
            <person name="Yamashiro T."/>
            <person name="Shiraishi A."/>
            <person name="Nakayama K."/>
            <person name="Satake H."/>
        </authorList>
    </citation>
    <scope>NUCLEOTIDE SEQUENCE</scope>
</reference>
<sequence>MHCAIVYSESSTTFSNYTNGAIQYKDDHNKIAFNLGRESGSEDFTDILSYLDHSTLRYALTHDPSVVFDSLVKQFWATATVRPNAAGSHDLVATIDGLSDAADEENAAAHDAAGSTAEANLHLHTPPFPKPMPTIPTQSPFTYPNPNSSASPSFTQDDTFMPNPSASPSFTQDDTFMPEPIQPMPTFSQPAIASNNPKEVGKRCKRNTIVRSLLCLLMNMLLYKGMKKFWLVVGEVELTKKMKMTNLKQHFAKFSVTRRRARPDNADNQPKFLRALPSSGRKLLLALKTRGGLESIVLMTLYTKLSSLLELDVRIAAYFHQFLKASGRFLSNLIGMGRISVGDGRNGHKVANGYALLARINRLYKDLATLKIKTPVTLKSKKQHMFRMLGDPRQIMNIGIVDSGCSRSMTGNKENYDDLSGQGRQCQIWRWRWWFSEFLGNVDLYTFSISELQPEQNVTCFVAKASLDKSTRWHRKMAHGCDSFTQKTVRDSNSPLIHGPEKFGLVVVTPDWEVLLLRDVLAHHLILLFHRVQYAFSFEVCCGFYSFLQLVVFLAGLHSYAGLC</sequence>
<keyword evidence="3" id="KW-1185">Reference proteome</keyword>
<comment type="caution">
    <text evidence="2">The sequence shown here is derived from an EMBL/GenBank/DDBJ whole genome shotgun (WGS) entry which is preliminary data.</text>
</comment>
<evidence type="ECO:0000313" key="3">
    <source>
        <dbReference type="Proteomes" id="UP001151760"/>
    </source>
</evidence>
<keyword evidence="1" id="KW-0472">Membrane</keyword>
<feature type="transmembrane region" description="Helical" evidence="1">
    <location>
        <begin position="543"/>
        <end position="563"/>
    </location>
</feature>
<evidence type="ECO:0000256" key="1">
    <source>
        <dbReference type="SAM" id="Phobius"/>
    </source>
</evidence>
<keyword evidence="1" id="KW-1133">Transmembrane helix</keyword>
<keyword evidence="1" id="KW-0812">Transmembrane</keyword>
<organism evidence="2 3">
    <name type="scientific">Tanacetum coccineum</name>
    <dbReference type="NCBI Taxonomy" id="301880"/>
    <lineage>
        <taxon>Eukaryota</taxon>
        <taxon>Viridiplantae</taxon>
        <taxon>Streptophyta</taxon>
        <taxon>Embryophyta</taxon>
        <taxon>Tracheophyta</taxon>
        <taxon>Spermatophyta</taxon>
        <taxon>Magnoliopsida</taxon>
        <taxon>eudicotyledons</taxon>
        <taxon>Gunneridae</taxon>
        <taxon>Pentapetalae</taxon>
        <taxon>asterids</taxon>
        <taxon>campanulids</taxon>
        <taxon>Asterales</taxon>
        <taxon>Asteraceae</taxon>
        <taxon>Asteroideae</taxon>
        <taxon>Anthemideae</taxon>
        <taxon>Anthemidinae</taxon>
        <taxon>Tanacetum</taxon>
    </lineage>
</organism>
<dbReference type="Proteomes" id="UP001151760">
    <property type="component" value="Unassembled WGS sequence"/>
</dbReference>
<protein>
    <submittedName>
        <fullName evidence="2">Uncharacterized protein</fullName>
    </submittedName>
</protein>
<gene>
    <name evidence="2" type="ORF">Tco_1091394</name>
</gene>
<proteinExistence type="predicted"/>
<reference evidence="2" key="2">
    <citation type="submission" date="2022-01" db="EMBL/GenBank/DDBJ databases">
        <authorList>
            <person name="Yamashiro T."/>
            <person name="Shiraishi A."/>
            <person name="Satake H."/>
            <person name="Nakayama K."/>
        </authorList>
    </citation>
    <scope>NUCLEOTIDE SEQUENCE</scope>
</reference>